<dbReference type="VEuPathDB" id="FungiDB:LELG_02064"/>
<sequence length="394" mass="43861">MASAVVGKYVSSLFISLKLHHAIPRNVSSPIFGARISRGLLNSSGVCNSLKFTQIRSNLTSVNNDKSTDGGNETNANVHKGPKFASAPVGPSSNYTIKIAKVPEGKTQEDYQEVYNDIAAKLAAFPHYDKDDGYYAVLVRMAFHLSGTYSKGDNTGGSYGGTMIFPPEEMDFQNNGLQIARSFLDQFLYKYPWISRGDLWTLAGVCAVQECGGPKVEWAPGRVNDNKGVFVPPNGRIPDGGGDGAYVRKTFARMGLGDRETVALIGAHVLGRCHVHNTGYDGPWGDDVNRFTNDFFQRLLQKWHIKNWSGRKQYEDDETNQYMMLPTDMSLKTNDYFRKYVEIYAKDKKAWFDDFSAAFAKLLALGITYPEDTKVMVFPTLEDQAGDPEIWTDD</sequence>
<evidence type="ECO:0000256" key="11">
    <source>
        <dbReference type="ARBA" id="ARBA00023128"/>
    </source>
</evidence>
<dbReference type="OMA" id="QRKWNGP"/>
<evidence type="ECO:0000256" key="7">
    <source>
        <dbReference type="ARBA" id="ARBA00022723"/>
    </source>
</evidence>
<comment type="subunit">
    <text evidence="12">Forms a one-to-one complex with cytochrome c.</text>
</comment>
<dbReference type="GO" id="GO:0000302">
    <property type="term" value="P:response to reactive oxygen species"/>
    <property type="evidence" value="ECO:0007669"/>
    <property type="project" value="TreeGrafter"/>
</dbReference>
<protein>
    <recommendedName>
        <fullName evidence="14">Peroxidase</fullName>
        <ecNumber evidence="14">1.11.1.-</ecNumber>
    </recommendedName>
</protein>
<dbReference type="KEGG" id="lel:PVL30_002038"/>
<accession>A5DXH7</accession>
<dbReference type="GO" id="GO:0046872">
    <property type="term" value="F:metal ion binding"/>
    <property type="evidence" value="ECO:0007669"/>
    <property type="project" value="UniProtKB-UniRule"/>
</dbReference>
<dbReference type="FunCoup" id="A5DXH7">
    <property type="interactions" value="69"/>
</dbReference>
<dbReference type="PANTHER" id="PTHR31356:SF58">
    <property type="entry name" value="CYTOCHROME C PEROXIDASE, MITOCHONDRIAL"/>
    <property type="match status" value="1"/>
</dbReference>
<feature type="compositionally biased region" description="Polar residues" evidence="15">
    <location>
        <begin position="61"/>
        <end position="77"/>
    </location>
</feature>
<dbReference type="PROSITE" id="PS50873">
    <property type="entry name" value="PEROXIDASE_4"/>
    <property type="match status" value="1"/>
</dbReference>
<gene>
    <name evidence="17" type="ORF">LELG_02064</name>
</gene>
<comment type="function">
    <text evidence="1">Destroys radicals which are normally produced within the cells and which are toxic to biological systems.</text>
</comment>
<evidence type="ECO:0000256" key="14">
    <source>
        <dbReference type="RuleBase" id="RU363051"/>
    </source>
</evidence>
<dbReference type="OrthoDB" id="2859658at2759"/>
<proteinExistence type="inferred from homology"/>
<dbReference type="InterPro" id="IPR044831">
    <property type="entry name" value="Ccp1-like"/>
</dbReference>
<keyword evidence="8" id="KW-0809">Transit peptide</keyword>
<dbReference type="GeneID" id="5234267"/>
<dbReference type="InterPro" id="IPR002207">
    <property type="entry name" value="Peroxidase_I"/>
</dbReference>
<dbReference type="GO" id="GO:0034599">
    <property type="term" value="P:cellular response to oxidative stress"/>
    <property type="evidence" value="ECO:0007669"/>
    <property type="project" value="EnsemblFungi"/>
</dbReference>
<evidence type="ECO:0000256" key="12">
    <source>
        <dbReference type="ARBA" id="ARBA00038574"/>
    </source>
</evidence>
<dbReference type="GO" id="GO:0020037">
    <property type="term" value="F:heme binding"/>
    <property type="evidence" value="ECO:0007669"/>
    <property type="project" value="UniProtKB-UniRule"/>
</dbReference>
<keyword evidence="7" id="KW-0479">Metal-binding</keyword>
<reference evidence="17 18" key="1">
    <citation type="journal article" date="2009" name="Nature">
        <title>Evolution of pathogenicity and sexual reproduction in eight Candida genomes.</title>
        <authorList>
            <person name="Butler G."/>
            <person name="Rasmussen M.D."/>
            <person name="Lin M.F."/>
            <person name="Santos M.A."/>
            <person name="Sakthikumar S."/>
            <person name="Munro C.A."/>
            <person name="Rheinbay E."/>
            <person name="Grabherr M."/>
            <person name="Forche A."/>
            <person name="Reedy J.L."/>
            <person name="Agrafioti I."/>
            <person name="Arnaud M.B."/>
            <person name="Bates S."/>
            <person name="Brown A.J."/>
            <person name="Brunke S."/>
            <person name="Costanzo M.C."/>
            <person name="Fitzpatrick D.A."/>
            <person name="de Groot P.W."/>
            <person name="Harris D."/>
            <person name="Hoyer L.L."/>
            <person name="Hube B."/>
            <person name="Klis F.M."/>
            <person name="Kodira C."/>
            <person name="Lennard N."/>
            <person name="Logue M.E."/>
            <person name="Martin R."/>
            <person name="Neiman A.M."/>
            <person name="Nikolaou E."/>
            <person name="Quail M.A."/>
            <person name="Quinn J."/>
            <person name="Santos M.C."/>
            <person name="Schmitzberger F.F."/>
            <person name="Sherlock G."/>
            <person name="Shah P."/>
            <person name="Silverstein K.A."/>
            <person name="Skrzypek M.S."/>
            <person name="Soll D."/>
            <person name="Staggs R."/>
            <person name="Stansfield I."/>
            <person name="Stumpf M.P."/>
            <person name="Sudbery P.E."/>
            <person name="Srikantha T."/>
            <person name="Zeng Q."/>
            <person name="Berman J."/>
            <person name="Berriman M."/>
            <person name="Heitman J."/>
            <person name="Gow N.A."/>
            <person name="Lorenz M.C."/>
            <person name="Birren B.W."/>
            <person name="Kellis M."/>
            <person name="Cuomo C.A."/>
        </authorList>
    </citation>
    <scope>NUCLEOTIDE SEQUENCE [LARGE SCALE GENOMIC DNA]</scope>
    <source>
        <strain evidence="18">ATCC 11503 / BCRC 21390 / CBS 2605 / JCM 1781 / NBRC 1676 / NRRL YB-4239</strain>
    </source>
</reference>
<keyword evidence="18" id="KW-1185">Reference proteome</keyword>
<dbReference type="GO" id="GO:0004130">
    <property type="term" value="F:cytochrome-c peroxidase activity"/>
    <property type="evidence" value="ECO:0007669"/>
    <property type="project" value="UniProtKB-EC"/>
</dbReference>
<evidence type="ECO:0000256" key="8">
    <source>
        <dbReference type="ARBA" id="ARBA00022946"/>
    </source>
</evidence>
<dbReference type="PRINTS" id="PR00458">
    <property type="entry name" value="PEROXIDASE"/>
</dbReference>
<dbReference type="PANTHER" id="PTHR31356">
    <property type="entry name" value="THYLAKOID LUMENAL 29 KDA PROTEIN, CHLOROPLASTIC-RELATED"/>
    <property type="match status" value="1"/>
</dbReference>
<dbReference type="GO" id="GO:0005758">
    <property type="term" value="C:mitochondrial intermembrane space"/>
    <property type="evidence" value="ECO:0007669"/>
    <property type="project" value="UniProtKB-SubCell"/>
</dbReference>
<feature type="domain" description="Plant heme peroxidase family profile" evidence="16">
    <location>
        <begin position="194"/>
        <end position="394"/>
    </location>
</feature>
<dbReference type="GO" id="GO:0005759">
    <property type="term" value="C:mitochondrial matrix"/>
    <property type="evidence" value="ECO:0007669"/>
    <property type="project" value="UniProtKB-SubCell"/>
</dbReference>
<keyword evidence="10" id="KW-0408">Iron</keyword>
<evidence type="ECO:0000256" key="1">
    <source>
        <dbReference type="ARBA" id="ARBA00003917"/>
    </source>
</evidence>
<dbReference type="HOGENOM" id="CLU_036959_1_1_1"/>
<evidence type="ECO:0000259" key="16">
    <source>
        <dbReference type="PROSITE" id="PS50873"/>
    </source>
</evidence>
<dbReference type="Gene3D" id="1.10.520.10">
    <property type="match status" value="1"/>
</dbReference>
<dbReference type="Pfam" id="PF00141">
    <property type="entry name" value="peroxidase"/>
    <property type="match status" value="1"/>
</dbReference>
<evidence type="ECO:0000256" key="4">
    <source>
        <dbReference type="ARBA" id="ARBA00005997"/>
    </source>
</evidence>
<dbReference type="EMBL" id="CH981525">
    <property type="protein sequence ID" value="EDK43885.1"/>
    <property type="molecule type" value="Genomic_DNA"/>
</dbReference>
<keyword evidence="9 14" id="KW-0560">Oxidoreductase</keyword>
<dbReference type="InterPro" id="IPR002016">
    <property type="entry name" value="Haem_peroxidase"/>
</dbReference>
<evidence type="ECO:0000256" key="5">
    <source>
        <dbReference type="ARBA" id="ARBA00022559"/>
    </source>
</evidence>
<dbReference type="AlphaFoldDB" id="A5DXH7"/>
<evidence type="ECO:0000256" key="9">
    <source>
        <dbReference type="ARBA" id="ARBA00023002"/>
    </source>
</evidence>
<keyword evidence="5 14" id="KW-0575">Peroxidase</keyword>
<dbReference type="Proteomes" id="UP000001996">
    <property type="component" value="Unassembled WGS sequence"/>
</dbReference>
<evidence type="ECO:0000256" key="3">
    <source>
        <dbReference type="ARBA" id="ARBA00004569"/>
    </source>
</evidence>
<evidence type="ECO:0000313" key="17">
    <source>
        <dbReference type="EMBL" id="EDK43885.1"/>
    </source>
</evidence>
<evidence type="ECO:0000256" key="2">
    <source>
        <dbReference type="ARBA" id="ARBA00004305"/>
    </source>
</evidence>
<dbReference type="PRINTS" id="PR00459">
    <property type="entry name" value="ASPEROXIDASE"/>
</dbReference>
<evidence type="ECO:0000256" key="15">
    <source>
        <dbReference type="SAM" id="MobiDB-lite"/>
    </source>
</evidence>
<dbReference type="GO" id="GO:0042744">
    <property type="term" value="P:hydrogen peroxide catabolic process"/>
    <property type="evidence" value="ECO:0007669"/>
    <property type="project" value="TreeGrafter"/>
</dbReference>
<evidence type="ECO:0000256" key="10">
    <source>
        <dbReference type="ARBA" id="ARBA00023004"/>
    </source>
</evidence>
<keyword evidence="6" id="KW-0349">Heme</keyword>
<dbReference type="SUPFAM" id="SSF48113">
    <property type="entry name" value="Heme-dependent peroxidases"/>
    <property type="match status" value="1"/>
</dbReference>
<evidence type="ECO:0000256" key="6">
    <source>
        <dbReference type="ARBA" id="ARBA00022617"/>
    </source>
</evidence>
<dbReference type="STRING" id="379508.A5DXH7"/>
<dbReference type="InterPro" id="IPR010255">
    <property type="entry name" value="Haem_peroxidase_sf"/>
</dbReference>
<evidence type="ECO:0000313" key="18">
    <source>
        <dbReference type="Proteomes" id="UP000001996"/>
    </source>
</evidence>
<dbReference type="Gene3D" id="1.10.420.10">
    <property type="entry name" value="Peroxidase, domain 2"/>
    <property type="match status" value="1"/>
</dbReference>
<evidence type="ECO:0000256" key="13">
    <source>
        <dbReference type="ARBA" id="ARBA00049265"/>
    </source>
</evidence>
<name>A5DXH7_LODEL</name>
<dbReference type="EC" id="1.11.1.-" evidence="14"/>
<dbReference type="eggNOG" id="ENOG502QR1E">
    <property type="taxonomic scope" value="Eukaryota"/>
</dbReference>
<feature type="region of interest" description="Disordered" evidence="15">
    <location>
        <begin position="61"/>
        <end position="83"/>
    </location>
</feature>
<comment type="catalytic activity">
    <reaction evidence="13">
        <text>2 Fe(II)-[cytochrome c] + H2O2 + 2 H(+) = 2 Fe(III)-[cytochrome c] + 2 H2O</text>
        <dbReference type="Rhea" id="RHEA:16581"/>
        <dbReference type="Rhea" id="RHEA-COMP:10350"/>
        <dbReference type="Rhea" id="RHEA-COMP:14399"/>
        <dbReference type="ChEBI" id="CHEBI:15377"/>
        <dbReference type="ChEBI" id="CHEBI:15378"/>
        <dbReference type="ChEBI" id="CHEBI:16240"/>
        <dbReference type="ChEBI" id="CHEBI:29033"/>
        <dbReference type="ChEBI" id="CHEBI:29034"/>
        <dbReference type="EC" id="1.11.1.5"/>
    </reaction>
</comment>
<dbReference type="InParanoid" id="A5DXH7"/>
<keyword evidence="11" id="KW-0496">Mitochondrion</keyword>
<comment type="similarity">
    <text evidence="4">Belongs to the peroxidase family. Cytochrome c peroxidase subfamily.</text>
</comment>
<organism evidence="17 18">
    <name type="scientific">Lodderomyces elongisporus (strain ATCC 11503 / CBS 2605 / JCM 1781 / NBRC 1676 / NRRL YB-4239)</name>
    <name type="common">Yeast</name>
    <name type="synonym">Saccharomyces elongisporus</name>
    <dbReference type="NCBI Taxonomy" id="379508"/>
    <lineage>
        <taxon>Eukaryota</taxon>
        <taxon>Fungi</taxon>
        <taxon>Dikarya</taxon>
        <taxon>Ascomycota</taxon>
        <taxon>Saccharomycotina</taxon>
        <taxon>Pichiomycetes</taxon>
        <taxon>Debaryomycetaceae</taxon>
        <taxon>Candida/Lodderomyces clade</taxon>
        <taxon>Lodderomyces</taxon>
    </lineage>
</organism>
<comment type="subcellular location">
    <subcellularLocation>
        <location evidence="3">Mitochondrion intermembrane space</location>
    </subcellularLocation>
    <subcellularLocation>
        <location evidence="2">Mitochondrion matrix</location>
    </subcellularLocation>
</comment>